<dbReference type="InterPro" id="IPR001173">
    <property type="entry name" value="Glyco_trans_2-like"/>
</dbReference>
<evidence type="ECO:0000256" key="6">
    <source>
        <dbReference type="SAM" id="Phobius"/>
    </source>
</evidence>
<feature type="transmembrane region" description="Helical" evidence="6">
    <location>
        <begin position="413"/>
        <end position="432"/>
    </location>
</feature>
<protein>
    <submittedName>
        <fullName evidence="8">Glycosyltransferase family 2 protein</fullName>
    </submittedName>
</protein>
<feature type="transmembrane region" description="Helical" evidence="6">
    <location>
        <begin position="706"/>
        <end position="733"/>
    </location>
</feature>
<feature type="transmembrane region" description="Helical" evidence="6">
    <location>
        <begin position="304"/>
        <end position="322"/>
    </location>
</feature>
<comment type="caution">
    <text evidence="8">The sequence shown here is derived from an EMBL/GenBank/DDBJ whole genome shotgun (WGS) entry which is preliminary data.</text>
</comment>
<feature type="region of interest" description="Disordered" evidence="5">
    <location>
        <begin position="818"/>
        <end position="838"/>
    </location>
</feature>
<keyword evidence="6" id="KW-0812">Transmembrane</keyword>
<proteinExistence type="inferred from homology"/>
<feature type="transmembrane region" description="Helical" evidence="6">
    <location>
        <begin position="770"/>
        <end position="793"/>
    </location>
</feature>
<gene>
    <name evidence="8" type="ORF">DDE84_00955</name>
</gene>
<dbReference type="Gene3D" id="3.90.550.10">
    <property type="entry name" value="Spore Coat Polysaccharide Biosynthesis Protein SpsA, Chain A"/>
    <property type="match status" value="1"/>
</dbReference>
<name>A0A5N6SAQ4_9BIFI</name>
<keyword evidence="6" id="KW-1133">Transmembrane helix</keyword>
<keyword evidence="4 8" id="KW-0808">Transferase</keyword>
<keyword evidence="6" id="KW-0472">Membrane</keyword>
<feature type="transmembrane region" description="Helical" evidence="6">
    <location>
        <begin position="855"/>
        <end position="873"/>
    </location>
</feature>
<accession>A0A5N6SAQ4</accession>
<reference evidence="8 9" key="1">
    <citation type="submission" date="2018-04" db="EMBL/GenBank/DDBJ databases">
        <authorList>
            <person name="Eckel V.P."/>
            <person name="Vogel R.F."/>
        </authorList>
    </citation>
    <scope>NUCLEOTIDE SEQUENCE [LARGE SCALE GENOMIC DNA]</scope>
    <source>
        <strain evidence="9">TMW 2.1764</strain>
    </source>
</reference>
<feature type="transmembrane region" description="Helical" evidence="6">
    <location>
        <begin position="740"/>
        <end position="758"/>
    </location>
</feature>
<feature type="transmembrane region" description="Helical" evidence="6">
    <location>
        <begin position="627"/>
        <end position="648"/>
    </location>
</feature>
<evidence type="ECO:0000256" key="5">
    <source>
        <dbReference type="SAM" id="MobiDB-lite"/>
    </source>
</evidence>
<dbReference type="PANTHER" id="PTHR43179:SF12">
    <property type="entry name" value="GALACTOFURANOSYLTRANSFERASE GLFT2"/>
    <property type="match status" value="1"/>
</dbReference>
<dbReference type="Pfam" id="PF13632">
    <property type="entry name" value="Glyco_trans_2_3"/>
    <property type="match status" value="1"/>
</dbReference>
<dbReference type="AlphaFoldDB" id="A0A5N6SAQ4"/>
<dbReference type="PANTHER" id="PTHR43179">
    <property type="entry name" value="RHAMNOSYLTRANSFERASE WBBL"/>
    <property type="match status" value="1"/>
</dbReference>
<comment type="similarity">
    <text evidence="2">Belongs to the glycosyltransferase 2 family.</text>
</comment>
<evidence type="ECO:0000256" key="2">
    <source>
        <dbReference type="ARBA" id="ARBA00006739"/>
    </source>
</evidence>
<dbReference type="InterPro" id="IPR029044">
    <property type="entry name" value="Nucleotide-diphossugar_trans"/>
</dbReference>
<evidence type="ECO:0000313" key="9">
    <source>
        <dbReference type="Proteomes" id="UP000325415"/>
    </source>
</evidence>
<evidence type="ECO:0000256" key="1">
    <source>
        <dbReference type="ARBA" id="ARBA00004776"/>
    </source>
</evidence>
<dbReference type="EMBL" id="QDAG01000001">
    <property type="protein sequence ID" value="KAE8130178.1"/>
    <property type="molecule type" value="Genomic_DNA"/>
</dbReference>
<dbReference type="OrthoDB" id="3734530at2"/>
<comment type="pathway">
    <text evidence="1">Cell wall biogenesis; cell wall polysaccharide biosynthesis.</text>
</comment>
<feature type="domain" description="Glycosyltransferase 2-like" evidence="7">
    <location>
        <begin position="131"/>
        <end position="337"/>
    </location>
</feature>
<dbReference type="SUPFAM" id="SSF53448">
    <property type="entry name" value="Nucleotide-diphospho-sugar transferases"/>
    <property type="match status" value="1"/>
</dbReference>
<feature type="compositionally biased region" description="Low complexity" evidence="5">
    <location>
        <begin position="818"/>
        <end position="834"/>
    </location>
</feature>
<dbReference type="GO" id="GO:0016757">
    <property type="term" value="F:glycosyltransferase activity"/>
    <property type="evidence" value="ECO:0007669"/>
    <property type="project" value="UniProtKB-KW"/>
</dbReference>
<feature type="transmembrane region" description="Helical" evidence="6">
    <location>
        <begin position="528"/>
        <end position="547"/>
    </location>
</feature>
<dbReference type="RefSeq" id="WP_152579872.1">
    <property type="nucleotide sequence ID" value="NZ_QDAG01000001.1"/>
</dbReference>
<feature type="transmembrane region" description="Helical" evidence="6">
    <location>
        <begin position="682"/>
        <end position="700"/>
    </location>
</feature>
<feature type="transmembrane region" description="Helical" evidence="6">
    <location>
        <begin position="594"/>
        <end position="621"/>
    </location>
</feature>
<evidence type="ECO:0000256" key="3">
    <source>
        <dbReference type="ARBA" id="ARBA00022676"/>
    </source>
</evidence>
<feature type="transmembrane region" description="Helical" evidence="6">
    <location>
        <begin position="483"/>
        <end position="516"/>
    </location>
</feature>
<keyword evidence="9" id="KW-1185">Reference proteome</keyword>
<evidence type="ECO:0000313" key="8">
    <source>
        <dbReference type="EMBL" id="KAE8130178.1"/>
    </source>
</evidence>
<dbReference type="GeneID" id="78126274"/>
<evidence type="ECO:0000256" key="4">
    <source>
        <dbReference type="ARBA" id="ARBA00022679"/>
    </source>
</evidence>
<keyword evidence="3" id="KW-0328">Glycosyltransferase</keyword>
<organism evidence="8 9">
    <name type="scientific">Bifidobacterium tibiigranuli</name>
    <dbReference type="NCBI Taxonomy" id="2172043"/>
    <lineage>
        <taxon>Bacteria</taxon>
        <taxon>Bacillati</taxon>
        <taxon>Actinomycetota</taxon>
        <taxon>Actinomycetes</taxon>
        <taxon>Bifidobacteriales</taxon>
        <taxon>Bifidobacteriaceae</taxon>
        <taxon>Bifidobacterium</taxon>
    </lineage>
</organism>
<evidence type="ECO:0000259" key="7">
    <source>
        <dbReference type="Pfam" id="PF13632"/>
    </source>
</evidence>
<dbReference type="Proteomes" id="UP000325415">
    <property type="component" value="Unassembled WGS sequence"/>
</dbReference>
<feature type="transmembrane region" description="Helical" evidence="6">
    <location>
        <begin position="553"/>
        <end position="573"/>
    </location>
</feature>
<sequence length="1072" mass="114372">MNATGSVDIQQVLARIIAARPYSHRQDVECGVAAVITLAEDMRFFEATLGAVLTQSVLPEFIVVADCAGRVGLPVQSQFEVIPTPAGPASQVPETKTVSVRLVGIEDAASFGDAVSKALDAVHLDNGLRGVWMLHDDSRPADERCLEHLLETWRNAPTAALLGAKQLDWQAENLHDVGFYAGRHRLESLVVDGEPDQEQYDGRQDVFAVSLAGALVPMRTLHALDGVNPWFGTYGEAADFSRRVCLGGARVVVVPAARIAHRRARFEGVRTRDGEPVDERYPQDPAMSVLRAEQRYHYTDVHRTWWPLLWLWSLIQVLGLAVRHFFAKRPYAAWCVLRLPWYALVDMPAAFKARGTVRRQSSTTLKKLPTLVADRHQLAQWRQRRDALESQQHTVLLNPLAKAHLRRRALTRFGAAGAMALAACAVVVVLYWDLLRSALSGGSLLSPRLIPTQASFLQLVQSATTPWVFGVSAGVPAPPAPWLLVWLLTSLLTLGHAAAALSLLFFASAPVCALSFWALAGIFTRSDAVRVVSGLLWFAAALALGFYGSADLAMLTVMMFLPAAFAFVFRAVGIYRTEDPVQPRSSVQAAACSALCFIPVVAAEPQLLLALVMAFLVFLMLMPRHRAMLLLIPLPAAFMVAPTLLNAMRYAGQGFWRQLFGDITMPSVALNGHPRAMSFMDMAASAFGVPLHGVSVTGGATGGWEYWLGIGAIIVLAVLVALAVIALFLPFALRVSRMMWVLAVFGIALGLVSTRIVIAADTDGPVAGSVAPGFVLALFAVLCCSCQVAGGAVKRYEPLSSPASPALPLSSSASPALPASVSATSPTSSSTPAPELHRTAGGVSATALPIRAGRALLVVLLALGSALWLALGITSSNAHQVSVSNGGLPAVAVDYLSNGAGHRILALRVDSAAGVSYGVLRTGRGDLLDSSAAQRAQVVSGVSNADDATLSEASARLLTDMDNDAVASIVRLGFGGIYVATGGDTVQSRLSEALITHITASDGVQSVVSNASGTYYRLTALGPQAQGISMTRQQAIEGSVWRRAWLWSAGLLLVLYGLVAMPRPGRRFREES</sequence>